<sequence>MPSVMTSNASNDPHDYHDLLQTTLSSTTYILTYSIPLIIVSLLLTFAGAFLTLDRTRTFTPRQPPSLAPKARFCRVSAMSLLEGGVGGIAIGFAFGAHFTTFLSLLIPASSGSTPLGSKAFLAVCMLSAVVCSLIAGRWRYAALTFVGCTGFAAFSLALSVILHPTLLTRIILTSILVVLGTVLCLLPWPRYHHVPVRFAASAAGSLGLVTCVALFAHIPSWSNAWARFWVSNDIEWGTAQEKGLSATYCILLVLGVGCDWLLHRYFGENPDEKWDHYLSDYNSSLPNDEHRAGQFEPPRSFWDRFFARNRPSHFPLQHIGLQPDMLDAKQPPSSLLYPERKVWAHTDLGSVVDVTRPSPPPGLLRQPRRKLFGFTSQRRMSQRRVEFSPLPSDTVTLVNAEPPLNSFGTRGNNDEQRNPSSAVQPAEDERWMQFWQDVKVKAENY</sequence>
<keyword evidence="2" id="KW-0812">Transmembrane</keyword>
<dbReference type="OrthoDB" id="3364886at2759"/>
<gene>
    <name evidence="3" type="ORF">EIP91_006906</name>
</gene>
<dbReference type="STRING" id="92696.A0A4R0RJE8"/>
<keyword evidence="2" id="KW-1133">Transmembrane helix</keyword>
<reference evidence="3 4" key="1">
    <citation type="submission" date="2018-11" db="EMBL/GenBank/DDBJ databases">
        <title>Genome assembly of Steccherinum ochraceum LE-BIN_3174, the white-rot fungus of the Steccherinaceae family (The Residual Polyporoid clade, Polyporales, Basidiomycota).</title>
        <authorList>
            <person name="Fedorova T.V."/>
            <person name="Glazunova O.A."/>
            <person name="Landesman E.O."/>
            <person name="Moiseenko K.V."/>
            <person name="Psurtseva N.V."/>
            <person name="Savinova O.S."/>
            <person name="Shakhova N.V."/>
            <person name="Tyazhelova T.V."/>
            <person name="Vasina D.V."/>
        </authorList>
    </citation>
    <scope>NUCLEOTIDE SEQUENCE [LARGE SCALE GENOMIC DNA]</scope>
    <source>
        <strain evidence="3 4">LE-BIN_3174</strain>
    </source>
</reference>
<keyword evidence="2" id="KW-0472">Membrane</keyword>
<evidence type="ECO:0000256" key="2">
    <source>
        <dbReference type="SAM" id="Phobius"/>
    </source>
</evidence>
<evidence type="ECO:0000313" key="4">
    <source>
        <dbReference type="Proteomes" id="UP000292702"/>
    </source>
</evidence>
<feature type="transmembrane region" description="Helical" evidence="2">
    <location>
        <begin position="168"/>
        <end position="187"/>
    </location>
</feature>
<comment type="caution">
    <text evidence="3">The sequence shown here is derived from an EMBL/GenBank/DDBJ whole genome shotgun (WGS) entry which is preliminary data.</text>
</comment>
<dbReference type="Proteomes" id="UP000292702">
    <property type="component" value="Unassembled WGS sequence"/>
</dbReference>
<feature type="transmembrane region" description="Helical" evidence="2">
    <location>
        <begin position="116"/>
        <end position="136"/>
    </location>
</feature>
<proteinExistence type="predicted"/>
<feature type="region of interest" description="Disordered" evidence="1">
    <location>
        <begin position="395"/>
        <end position="429"/>
    </location>
</feature>
<feature type="transmembrane region" description="Helical" evidence="2">
    <location>
        <begin position="143"/>
        <end position="162"/>
    </location>
</feature>
<evidence type="ECO:0008006" key="5">
    <source>
        <dbReference type="Google" id="ProtNLM"/>
    </source>
</evidence>
<protein>
    <recommendedName>
        <fullName evidence="5">DUF4203 domain-containing protein</fullName>
    </recommendedName>
</protein>
<accession>A0A4R0RJE8</accession>
<dbReference type="AlphaFoldDB" id="A0A4R0RJE8"/>
<feature type="transmembrane region" description="Helical" evidence="2">
    <location>
        <begin position="199"/>
        <end position="219"/>
    </location>
</feature>
<evidence type="ECO:0000313" key="3">
    <source>
        <dbReference type="EMBL" id="TCD62424.1"/>
    </source>
</evidence>
<feature type="transmembrane region" description="Helical" evidence="2">
    <location>
        <begin position="73"/>
        <end position="96"/>
    </location>
</feature>
<keyword evidence="4" id="KW-1185">Reference proteome</keyword>
<organism evidence="3 4">
    <name type="scientific">Steccherinum ochraceum</name>
    <dbReference type="NCBI Taxonomy" id="92696"/>
    <lineage>
        <taxon>Eukaryota</taxon>
        <taxon>Fungi</taxon>
        <taxon>Dikarya</taxon>
        <taxon>Basidiomycota</taxon>
        <taxon>Agaricomycotina</taxon>
        <taxon>Agaricomycetes</taxon>
        <taxon>Polyporales</taxon>
        <taxon>Steccherinaceae</taxon>
        <taxon>Steccherinum</taxon>
    </lineage>
</organism>
<dbReference type="EMBL" id="RWJN01000373">
    <property type="protein sequence ID" value="TCD62424.1"/>
    <property type="molecule type" value="Genomic_DNA"/>
</dbReference>
<feature type="transmembrane region" description="Helical" evidence="2">
    <location>
        <begin position="30"/>
        <end position="53"/>
    </location>
</feature>
<name>A0A4R0RJE8_9APHY</name>
<evidence type="ECO:0000256" key="1">
    <source>
        <dbReference type="SAM" id="MobiDB-lite"/>
    </source>
</evidence>